<proteinExistence type="predicted"/>
<dbReference type="InterPro" id="IPR006535">
    <property type="entry name" value="HnRNP_R/Q_splicing_fac"/>
</dbReference>
<dbReference type="Proteomes" id="UP000215335">
    <property type="component" value="Unassembled WGS sequence"/>
</dbReference>
<dbReference type="InterPro" id="IPR012677">
    <property type="entry name" value="Nucleotide-bd_a/b_plait_sf"/>
</dbReference>
<sequence>MTEYRRGSASTIASSTSDASTISSDCQITVRLLELMHKTEYELVQENGQRRLTAPELTKEHRERIKGSEVFLGRLPRDCYEDELMPVLERAGRLLELRLMLDFSGTTRGYAFALYQDAKTARKAVTMLDGYHIRPGHPIGAVKSVDNCRLFFGGVPKDKSKEEFMEELSKLMDGIVDIYLYPNAQDKTLNRGFIFVEFKDHRSAAMARRKLIPGRVLLWDHEVAVDWADPEPGEPVDEDIMENVTALFVRNLAMNMPQQKIREIFQRTTNIPILKLKKINHFAFVHYESRELAEKVMQIMTQPGSIADLEQWEICWAKPIGPIKQAERQRCINEAISESRHQKDVKVKKIVKKPYLKTEELNQHYAQEALDLQYVTILTDFVAKTLQAMCSFECLTSSQPPGFIHKITIFRDNILIFEDFGTVQPTKQQSLNCAVSIVYQKLKSAYEYNVYHHMYPSPIVNDISAQMMHLNVSDDRSNQQLSNAY</sequence>
<evidence type="ECO:0000256" key="2">
    <source>
        <dbReference type="ARBA" id="ARBA00022490"/>
    </source>
</evidence>
<dbReference type="CDD" id="cd12249">
    <property type="entry name" value="RRM1_hnRNPR_like"/>
    <property type="match status" value="1"/>
</dbReference>
<evidence type="ECO:0000256" key="5">
    <source>
        <dbReference type="PROSITE-ProRule" id="PRU00176"/>
    </source>
</evidence>
<dbReference type="OrthoDB" id="3800936at2759"/>
<evidence type="ECO:0000259" key="6">
    <source>
        <dbReference type="PROSITE" id="PS50102"/>
    </source>
</evidence>
<feature type="domain" description="RRM" evidence="6">
    <location>
        <begin position="148"/>
        <end position="230"/>
    </location>
</feature>
<dbReference type="PROSITE" id="PS50102">
    <property type="entry name" value="RRM"/>
    <property type="match status" value="3"/>
</dbReference>
<comment type="subcellular location">
    <subcellularLocation>
        <location evidence="1">Cytoplasm</location>
    </subcellularLocation>
</comment>
<dbReference type="Pfam" id="PF00076">
    <property type="entry name" value="RRM_1"/>
    <property type="match status" value="3"/>
</dbReference>
<evidence type="ECO:0000256" key="3">
    <source>
        <dbReference type="ARBA" id="ARBA00022737"/>
    </source>
</evidence>
<evidence type="ECO:0000313" key="7">
    <source>
        <dbReference type="EMBL" id="OXU22594.1"/>
    </source>
</evidence>
<keyword evidence="2" id="KW-0963">Cytoplasm</keyword>
<dbReference type="SUPFAM" id="SSF54928">
    <property type="entry name" value="RNA-binding domain, RBD"/>
    <property type="match status" value="2"/>
</dbReference>
<evidence type="ECO:0000256" key="1">
    <source>
        <dbReference type="ARBA" id="ARBA00004496"/>
    </source>
</evidence>
<protein>
    <recommendedName>
        <fullName evidence="6">RRM domain-containing protein</fullName>
    </recommendedName>
</protein>
<feature type="domain" description="RRM" evidence="6">
    <location>
        <begin position="68"/>
        <end position="139"/>
    </location>
</feature>
<dbReference type="STRING" id="543379.A0A232EW66"/>
<dbReference type="PANTHER" id="PTHR21245">
    <property type="entry name" value="HETEROGENEOUS NUCLEAR RIBONUCLEOPROTEIN"/>
    <property type="match status" value="1"/>
</dbReference>
<organism evidence="7 8">
    <name type="scientific">Trichomalopsis sarcophagae</name>
    <dbReference type="NCBI Taxonomy" id="543379"/>
    <lineage>
        <taxon>Eukaryota</taxon>
        <taxon>Metazoa</taxon>
        <taxon>Ecdysozoa</taxon>
        <taxon>Arthropoda</taxon>
        <taxon>Hexapoda</taxon>
        <taxon>Insecta</taxon>
        <taxon>Pterygota</taxon>
        <taxon>Neoptera</taxon>
        <taxon>Endopterygota</taxon>
        <taxon>Hymenoptera</taxon>
        <taxon>Apocrita</taxon>
        <taxon>Proctotrupomorpha</taxon>
        <taxon>Chalcidoidea</taxon>
        <taxon>Pteromalidae</taxon>
        <taxon>Pteromalinae</taxon>
        <taxon>Trichomalopsis</taxon>
    </lineage>
</organism>
<dbReference type="AlphaFoldDB" id="A0A232EW66"/>
<dbReference type="InterPro" id="IPR000504">
    <property type="entry name" value="RRM_dom"/>
</dbReference>
<dbReference type="CDD" id="cd12250">
    <property type="entry name" value="RRM2_hnRNPR_like"/>
    <property type="match status" value="1"/>
</dbReference>
<comment type="caution">
    <text evidence="7">The sequence shown here is derived from an EMBL/GenBank/DDBJ whole genome shotgun (WGS) entry which is preliminary data.</text>
</comment>
<gene>
    <name evidence="7" type="ORF">TSAR_012531</name>
</gene>
<dbReference type="Gene3D" id="3.30.70.330">
    <property type="match status" value="3"/>
</dbReference>
<dbReference type="EMBL" id="NNAY01001909">
    <property type="protein sequence ID" value="OXU22594.1"/>
    <property type="molecule type" value="Genomic_DNA"/>
</dbReference>
<accession>A0A232EW66</accession>
<evidence type="ECO:0000313" key="8">
    <source>
        <dbReference type="Proteomes" id="UP000215335"/>
    </source>
</evidence>
<dbReference type="NCBIfam" id="TIGR01648">
    <property type="entry name" value="hnRNP-R-Q"/>
    <property type="match status" value="1"/>
</dbReference>
<keyword evidence="8" id="KW-1185">Reference proteome</keyword>
<dbReference type="GO" id="GO:0003723">
    <property type="term" value="F:RNA binding"/>
    <property type="evidence" value="ECO:0007669"/>
    <property type="project" value="UniProtKB-UniRule"/>
</dbReference>
<evidence type="ECO:0000256" key="4">
    <source>
        <dbReference type="ARBA" id="ARBA00022884"/>
    </source>
</evidence>
<dbReference type="InterPro" id="IPR035979">
    <property type="entry name" value="RBD_domain_sf"/>
</dbReference>
<feature type="domain" description="RRM" evidence="6">
    <location>
        <begin position="245"/>
        <end position="319"/>
    </location>
</feature>
<dbReference type="SMART" id="SM00360">
    <property type="entry name" value="RRM"/>
    <property type="match status" value="3"/>
</dbReference>
<dbReference type="FunFam" id="3.30.70.330:FF:000022">
    <property type="entry name" value="APOBEC1 complementation factor isoform X1"/>
    <property type="match status" value="1"/>
</dbReference>
<name>A0A232EW66_9HYME</name>
<keyword evidence="4 5" id="KW-0694">RNA-binding</keyword>
<reference evidence="7 8" key="1">
    <citation type="journal article" date="2017" name="Curr. Biol.">
        <title>The Evolution of Venom by Co-option of Single-Copy Genes.</title>
        <authorList>
            <person name="Martinson E.O."/>
            <person name="Mrinalini"/>
            <person name="Kelkar Y.D."/>
            <person name="Chang C.H."/>
            <person name="Werren J.H."/>
        </authorList>
    </citation>
    <scope>NUCLEOTIDE SEQUENCE [LARGE SCALE GENOMIC DNA]</scope>
    <source>
        <strain evidence="7 8">Alberta</strain>
        <tissue evidence="7">Whole body</tissue>
    </source>
</reference>
<keyword evidence="3" id="KW-0677">Repeat</keyword>
<dbReference type="GO" id="GO:0005737">
    <property type="term" value="C:cytoplasm"/>
    <property type="evidence" value="ECO:0007669"/>
    <property type="project" value="UniProtKB-SubCell"/>
</dbReference>